<accession>A0A4Q1JML8</accession>
<proteinExistence type="predicted"/>
<dbReference type="GO" id="GO:0005737">
    <property type="term" value="C:cytoplasm"/>
    <property type="evidence" value="ECO:0007669"/>
    <property type="project" value="TreeGrafter"/>
</dbReference>
<dbReference type="OrthoDB" id="9792005at2"/>
<dbReference type="Proteomes" id="UP000289703">
    <property type="component" value="Unassembled WGS sequence"/>
</dbReference>
<dbReference type="EMBL" id="SAXA01000007">
    <property type="protein sequence ID" value="RXQ94545.1"/>
    <property type="molecule type" value="Genomic_DNA"/>
</dbReference>
<sequence length="324" mass="35578">MILEFMLILNQREIWSALSFEEALSAMEEAFLLFEAGDFHMPDRMHAHHGDNTLLLMPCFTNQYFGTKLVSVNPENPKRNLPAIYGSMILNDTTSGEALSLMNGAALTAFRTGAVGGIGIKYTTPVNANSVGIIGTGVQGFTQALFACKVRPIKELYVFDTQQKKANEFIAKLKMELPHLKLQSCSSNIELVNKSQIIITTTTSKKAVVPDDAELIKGKHFIGIGSYKPDMHEFPAQLYPLLDKLYVDTPFAKEETGDVATALKNGLISDSQVTPISKLIASKKTIAETTSLFKSVGMALFDLVMAQKIYARAMESKIGSEIEI</sequence>
<evidence type="ECO:0000313" key="2">
    <source>
        <dbReference type="Proteomes" id="UP000289703"/>
    </source>
</evidence>
<reference evidence="1 2" key="1">
    <citation type="submission" date="2019-01" db="EMBL/GenBank/DDBJ databases">
        <title>Ancylomarina salipaludis sp. nov., isolated from a salt marsh.</title>
        <authorList>
            <person name="Yoon J.-H."/>
        </authorList>
    </citation>
    <scope>NUCLEOTIDE SEQUENCE [LARGE SCALE GENOMIC DNA]</scope>
    <source>
        <strain evidence="1 2">SHSM-M15</strain>
    </source>
</reference>
<dbReference type="Pfam" id="PF02423">
    <property type="entry name" value="OCD_Mu_crystall"/>
    <property type="match status" value="1"/>
</dbReference>
<comment type="caution">
    <text evidence="1">The sequence shown here is derived from an EMBL/GenBank/DDBJ whole genome shotgun (WGS) entry which is preliminary data.</text>
</comment>
<dbReference type="InterPro" id="IPR036291">
    <property type="entry name" value="NAD(P)-bd_dom_sf"/>
</dbReference>
<organism evidence="1 2">
    <name type="scientific">Ancylomarina salipaludis</name>
    <dbReference type="NCBI Taxonomy" id="2501299"/>
    <lineage>
        <taxon>Bacteria</taxon>
        <taxon>Pseudomonadati</taxon>
        <taxon>Bacteroidota</taxon>
        <taxon>Bacteroidia</taxon>
        <taxon>Marinilabiliales</taxon>
        <taxon>Marinifilaceae</taxon>
        <taxon>Ancylomarina</taxon>
    </lineage>
</organism>
<dbReference type="InterPro" id="IPR023401">
    <property type="entry name" value="ODC_N"/>
</dbReference>
<keyword evidence="2" id="KW-1185">Reference proteome</keyword>
<dbReference type="AlphaFoldDB" id="A0A4Q1JML8"/>
<dbReference type="Gene3D" id="3.30.1780.10">
    <property type="entry name" value="ornithine cyclodeaminase, domain 1"/>
    <property type="match status" value="1"/>
</dbReference>
<dbReference type="PANTHER" id="PTHR13812">
    <property type="entry name" value="KETIMINE REDUCTASE MU-CRYSTALLIN"/>
    <property type="match status" value="1"/>
</dbReference>
<evidence type="ECO:0000313" key="1">
    <source>
        <dbReference type="EMBL" id="RXQ94545.1"/>
    </source>
</evidence>
<gene>
    <name evidence="1" type="ORF">EO244_09720</name>
</gene>
<dbReference type="InterPro" id="IPR003462">
    <property type="entry name" value="ODC_Mu_crystall"/>
</dbReference>
<name>A0A4Q1JML8_9BACT</name>
<dbReference type="SUPFAM" id="SSF51735">
    <property type="entry name" value="NAD(P)-binding Rossmann-fold domains"/>
    <property type="match status" value="1"/>
</dbReference>
<dbReference type="PANTHER" id="PTHR13812:SF19">
    <property type="entry name" value="KETIMINE REDUCTASE MU-CRYSTALLIN"/>
    <property type="match status" value="1"/>
</dbReference>
<dbReference type="Gene3D" id="3.40.50.720">
    <property type="entry name" value="NAD(P)-binding Rossmann-like Domain"/>
    <property type="match status" value="1"/>
</dbReference>
<dbReference type="PIRSF" id="PIRSF001439">
    <property type="entry name" value="CryM"/>
    <property type="match status" value="1"/>
</dbReference>
<protein>
    <submittedName>
        <fullName evidence="1">Ornithine cyclodeaminase family protein</fullName>
    </submittedName>
</protein>